<dbReference type="SMART" id="SM00672">
    <property type="entry name" value="CAP10"/>
    <property type="match status" value="1"/>
</dbReference>
<dbReference type="AlphaFoldDB" id="A0AAD6ILL7"/>
<dbReference type="EMBL" id="JAQJZL010000002">
    <property type="protein sequence ID" value="KAJ6052803.1"/>
    <property type="molecule type" value="Genomic_DNA"/>
</dbReference>
<organism evidence="6 7">
    <name type="scientific">Penicillium canescens</name>
    <dbReference type="NCBI Taxonomy" id="5083"/>
    <lineage>
        <taxon>Eukaryota</taxon>
        <taxon>Fungi</taxon>
        <taxon>Dikarya</taxon>
        <taxon>Ascomycota</taxon>
        <taxon>Pezizomycotina</taxon>
        <taxon>Eurotiomycetes</taxon>
        <taxon>Eurotiomycetidae</taxon>
        <taxon>Eurotiales</taxon>
        <taxon>Aspergillaceae</taxon>
        <taxon>Penicillium</taxon>
    </lineage>
</organism>
<dbReference type="InterPro" id="IPR051091">
    <property type="entry name" value="O-Glucosyltr/Glycosyltrsf_90"/>
</dbReference>
<sequence length="619" mass="71990">MILSNLRRVRRWMLGTVSSAWHEETYGLLGQGKGKTANYHSCHRKGMCIIVLSAISITTMFLFFSPPILATPDEGLCPHPVLQLTRNAQNAFDTTVKRQSKSLNEAIAEYKRRYNMPPPPHFDAWYKFATDRGTVLIDEFDIIYHALLPFWGVSPSVIRERTRQDLGYKDNMFMGWSIRAGKPIYTVFGERYQRDGMKMIIDKFAEYLPDIDMAFNVHDEPRVVVAHEQLSRMVSLGREAQNQLAQASSPRGTFSKREYVSEWITSVSTTRYNNLALQENWVYSSMSCPADTPARKLDGDPQDDTASYAVQPLGFVYNHTAFSDICRNPSLRNRVGLFKAPHILKLTDEIAPVFSVSAPSSFQDIPMPSMWYYMDKMSYEEDIDSEWKDKKPQLYWRGGNSGAHTKADTWRHSLRQQVVGNLTHPTSPQYTFKPNSRSPAPSCSEFGSNDGALEQIHSERYRDHFNIKFTEIDYCEDDCKSQIEFFGEPASFEWPKEAWRHRYLLDMDGWAYSGRFYAFLRSKSLPMKLSIFREWHQDILVPWVHYVPLNKDVDEVPELIRYFENDHTGRVIAQTMAENGRTWAKKVLRKEDMEVYMFRLFLEFARVQDDNREMLAYKE</sequence>
<evidence type="ECO:0000259" key="5">
    <source>
        <dbReference type="SMART" id="SM00672"/>
    </source>
</evidence>
<keyword evidence="4" id="KW-0812">Transmembrane</keyword>
<reference evidence="6" key="2">
    <citation type="submission" date="2023-01" db="EMBL/GenBank/DDBJ databases">
        <authorList>
            <person name="Petersen C."/>
        </authorList>
    </citation>
    <scope>NUCLEOTIDE SEQUENCE</scope>
    <source>
        <strain evidence="6">IBT 15450</strain>
    </source>
</reference>
<feature type="region of interest" description="Disordered" evidence="3">
    <location>
        <begin position="425"/>
        <end position="445"/>
    </location>
</feature>
<evidence type="ECO:0000256" key="1">
    <source>
        <dbReference type="ARBA" id="ARBA00010118"/>
    </source>
</evidence>
<dbReference type="PANTHER" id="PTHR12203:SF35">
    <property type="entry name" value="PROTEIN O-GLUCOSYLTRANSFERASE 1"/>
    <property type="match status" value="1"/>
</dbReference>
<dbReference type="InterPro" id="IPR006598">
    <property type="entry name" value="CAP10"/>
</dbReference>
<dbReference type="Pfam" id="PF05686">
    <property type="entry name" value="Glyco_transf_90"/>
    <property type="match status" value="1"/>
</dbReference>
<dbReference type="PANTHER" id="PTHR12203">
    <property type="entry name" value="KDEL LYS-ASP-GLU-LEU CONTAINING - RELATED"/>
    <property type="match status" value="1"/>
</dbReference>
<evidence type="ECO:0000256" key="4">
    <source>
        <dbReference type="SAM" id="Phobius"/>
    </source>
</evidence>
<protein>
    <submittedName>
        <fullName evidence="6">Lipopolysaccharide-modifying protein</fullName>
    </submittedName>
</protein>
<keyword evidence="2" id="KW-0808">Transferase</keyword>
<evidence type="ECO:0000313" key="6">
    <source>
        <dbReference type="EMBL" id="KAJ6052803.1"/>
    </source>
</evidence>
<keyword evidence="7" id="KW-1185">Reference proteome</keyword>
<feature type="transmembrane region" description="Helical" evidence="4">
    <location>
        <begin position="48"/>
        <end position="69"/>
    </location>
</feature>
<dbReference type="GO" id="GO:0016740">
    <property type="term" value="F:transferase activity"/>
    <property type="evidence" value="ECO:0007669"/>
    <property type="project" value="UniProtKB-KW"/>
</dbReference>
<keyword evidence="4" id="KW-1133">Transmembrane helix</keyword>
<evidence type="ECO:0000256" key="2">
    <source>
        <dbReference type="ARBA" id="ARBA00022679"/>
    </source>
</evidence>
<accession>A0AAD6ILL7</accession>
<name>A0AAD6ILL7_PENCN</name>
<reference evidence="6" key="1">
    <citation type="journal article" date="2023" name="IMA Fungus">
        <title>Comparative genomic study of the Penicillium genus elucidates a diverse pangenome and 15 lateral gene transfer events.</title>
        <authorList>
            <person name="Petersen C."/>
            <person name="Sorensen T."/>
            <person name="Nielsen M.R."/>
            <person name="Sondergaard T.E."/>
            <person name="Sorensen J.L."/>
            <person name="Fitzpatrick D.A."/>
            <person name="Frisvad J.C."/>
            <person name="Nielsen K.L."/>
        </authorList>
    </citation>
    <scope>NUCLEOTIDE SEQUENCE</scope>
    <source>
        <strain evidence="6">IBT 15450</strain>
    </source>
</reference>
<proteinExistence type="inferred from homology"/>
<evidence type="ECO:0000313" key="7">
    <source>
        <dbReference type="Proteomes" id="UP001219568"/>
    </source>
</evidence>
<dbReference type="Proteomes" id="UP001219568">
    <property type="component" value="Unassembled WGS sequence"/>
</dbReference>
<comment type="caution">
    <text evidence="6">The sequence shown here is derived from an EMBL/GenBank/DDBJ whole genome shotgun (WGS) entry which is preliminary data.</text>
</comment>
<keyword evidence="4" id="KW-0472">Membrane</keyword>
<evidence type="ECO:0000256" key="3">
    <source>
        <dbReference type="SAM" id="MobiDB-lite"/>
    </source>
</evidence>
<feature type="domain" description="Glycosyl transferase CAP10" evidence="5">
    <location>
        <begin position="309"/>
        <end position="611"/>
    </location>
</feature>
<comment type="similarity">
    <text evidence="1">Belongs to the glycosyltransferase 90 family.</text>
</comment>
<gene>
    <name evidence="6" type="ORF">N7460_003337</name>
</gene>